<evidence type="ECO:0000313" key="4">
    <source>
        <dbReference type="Proteomes" id="UP000070168"/>
    </source>
</evidence>
<gene>
    <name evidence="3" type="ORF">PGRI_029280</name>
</gene>
<dbReference type="Proteomes" id="UP000070168">
    <property type="component" value="Unassembled WGS sequence"/>
</dbReference>
<organism evidence="3 4">
    <name type="scientific">Penicillium patulum</name>
    <name type="common">Penicillium griseofulvum</name>
    <dbReference type="NCBI Taxonomy" id="5078"/>
    <lineage>
        <taxon>Eukaryota</taxon>
        <taxon>Fungi</taxon>
        <taxon>Dikarya</taxon>
        <taxon>Ascomycota</taxon>
        <taxon>Pezizomycotina</taxon>
        <taxon>Eurotiomycetes</taxon>
        <taxon>Eurotiomycetidae</taxon>
        <taxon>Eurotiales</taxon>
        <taxon>Aspergillaceae</taxon>
        <taxon>Penicillium</taxon>
    </lineage>
</organism>
<feature type="region of interest" description="Disordered" evidence="2">
    <location>
        <begin position="1036"/>
        <end position="1056"/>
    </location>
</feature>
<evidence type="ECO:0000256" key="1">
    <source>
        <dbReference type="SAM" id="Coils"/>
    </source>
</evidence>
<evidence type="ECO:0000313" key="3">
    <source>
        <dbReference type="EMBL" id="KXG49058.1"/>
    </source>
</evidence>
<evidence type="ECO:0000256" key="2">
    <source>
        <dbReference type="SAM" id="MobiDB-lite"/>
    </source>
</evidence>
<feature type="compositionally biased region" description="Low complexity" evidence="2">
    <location>
        <begin position="1041"/>
        <end position="1055"/>
    </location>
</feature>
<dbReference type="EMBL" id="LHQR01000065">
    <property type="protein sequence ID" value="KXG49058.1"/>
    <property type="molecule type" value="Genomic_DNA"/>
</dbReference>
<dbReference type="GeneID" id="63705941"/>
<dbReference type="AlphaFoldDB" id="A0A135LJF1"/>
<feature type="coiled-coil region" evidence="1">
    <location>
        <begin position="868"/>
        <end position="907"/>
    </location>
</feature>
<comment type="caution">
    <text evidence="3">The sequence shown here is derived from an EMBL/GenBank/DDBJ whole genome shotgun (WGS) entry which is preliminary data.</text>
</comment>
<protein>
    <submittedName>
        <fullName evidence="3">Uncharacterized protein</fullName>
    </submittedName>
</protein>
<feature type="coiled-coil region" evidence="1">
    <location>
        <begin position="413"/>
        <end position="440"/>
    </location>
</feature>
<accession>A0A135LJF1</accession>
<dbReference type="OrthoDB" id="4368319at2759"/>
<keyword evidence="1" id="KW-0175">Coiled coil</keyword>
<sequence>MARLLASHELASPIPSIERSEWDSSLVMRTTFETATSPSATLSSNDRFWGCVTEDFKRLYNLGSLGVKSMVQRKLLKYRTADHTIRPVDPDGYRIESLLWRMAYHITGVRQLDNLRHGHQEGPLEPVPEVDMSVEEIEEDILKRSKLAEMRYDFDQARELLFNLSDMYKAEQCLDELESRSKLHDQKEKHHEMESAKAESDGDWEKAKSTLLLMENKLRSGRLIMALEKRQAIQEKYNKRLQEEIVEAQFVDRDLTKACSLVSQMKGKRPKAFVALFKCNEALAQGDFTRARSILSNPQLPSAHIALGLMVDLAEEVHNDNQEKAASLSLLLKRDCGRFQKVLLDSQAGVSAESCDGHVEAPSLLYDQPKDASGHLSDLAEKQSEQAALAGDWNKAKKSLLGIPKNTVSGPLLRKLEEERSAFYEMEKDLERQAKEAERNGDWEKARSFLSRIQSDFGKFLLAALAYSEARLSLKEEHMELFVELQKEYPDPRLEQVKFTQYFEYTERNGPQERSIDLHSLFVGEKMFGTGVLWKKPADFRKVFEMMAEDMRDACDRAWYGLPALNVQSLAAYRRQPREVHIAGQPPSSEIMQAGLGDSLGTSSSSPTLPAIPRDPCMVIPGPIVVREYQWDRPELPSLSFDQQLILIQICLRHKKHYTKPQGNIHFWHRVADQFWGVAGWHWKRIRTYIQAKVRSVAASDRGPRILPLLGEFRSHIHSLKYPSPRNIVMQSRSPPRTGSRISALSPRPIPRPRRSSIPSITVFPGPSGNLTSQGAAKHGATKRTLSQTGFDVEISSDEDRPTPLASRPRHIDPFSSSLHAHSESMCRESSVQDLITKSNEAKERHDFDKAKSLLLQISDKTVLEPLLAELDKARESQIQINRDLERRAKEAELKDERQTAKSLLSRVVGEDPSFLLLALEYSRTRKEWEIFESEEALEQLKKKYPDPRLEQVELDQISSVQKCLATHERSVIIKGSFVPTKGKMTCAVLVTMFGMQHHLELGLQDLNQTQAPHLNPILETSLRKWICLPHPDCQKGRGRSQAQSQPQSQPQSQDLDLDQELDFLDRARAEIISGNDKAKALLRQGSSEECKEALLALNRSQQMLLGDFEESATSLMAQTEDAENEW</sequence>
<feature type="region of interest" description="Disordered" evidence="2">
    <location>
        <begin position="727"/>
        <end position="826"/>
    </location>
</feature>
<dbReference type="RefSeq" id="XP_040647594.1">
    <property type="nucleotide sequence ID" value="XM_040790641.1"/>
</dbReference>
<proteinExistence type="predicted"/>
<name>A0A135LJF1_PENPA</name>
<dbReference type="OMA" id="WHWKRIR"/>
<keyword evidence="4" id="KW-1185">Reference proteome</keyword>
<reference evidence="3 4" key="1">
    <citation type="journal article" date="2016" name="BMC Genomics">
        <title>Genome sequencing and secondary metabolism of the postharvest pathogen Penicillium griseofulvum.</title>
        <authorList>
            <person name="Banani H."/>
            <person name="Marcet-Houben M."/>
            <person name="Ballester A.R."/>
            <person name="Abbruscato P."/>
            <person name="Gonzalez-Candelas L."/>
            <person name="Gabaldon T."/>
            <person name="Spadaro D."/>
        </authorList>
    </citation>
    <scope>NUCLEOTIDE SEQUENCE [LARGE SCALE GENOMIC DNA]</scope>
    <source>
        <strain evidence="3 4">PG3</strain>
    </source>
</reference>